<evidence type="ECO:0000259" key="1">
    <source>
        <dbReference type="Pfam" id="PF01425"/>
    </source>
</evidence>
<dbReference type="PANTHER" id="PTHR46310">
    <property type="entry name" value="AMIDASE 1"/>
    <property type="match status" value="1"/>
</dbReference>
<dbReference type="OrthoDB" id="5423360at2759"/>
<dbReference type="AlphaFoldDB" id="A0A6A5W165"/>
<dbReference type="InterPro" id="IPR023631">
    <property type="entry name" value="Amidase_dom"/>
</dbReference>
<reference evidence="2" key="1">
    <citation type="journal article" date="2020" name="Stud. Mycol.">
        <title>101 Dothideomycetes genomes: a test case for predicting lifestyles and emergence of pathogens.</title>
        <authorList>
            <person name="Haridas S."/>
            <person name="Albert R."/>
            <person name="Binder M."/>
            <person name="Bloem J."/>
            <person name="Labutti K."/>
            <person name="Salamov A."/>
            <person name="Andreopoulos B."/>
            <person name="Baker S."/>
            <person name="Barry K."/>
            <person name="Bills G."/>
            <person name="Bluhm B."/>
            <person name="Cannon C."/>
            <person name="Castanera R."/>
            <person name="Culley D."/>
            <person name="Daum C."/>
            <person name="Ezra D."/>
            <person name="Gonzalez J."/>
            <person name="Henrissat B."/>
            <person name="Kuo A."/>
            <person name="Liang C."/>
            <person name="Lipzen A."/>
            <person name="Lutzoni F."/>
            <person name="Magnuson J."/>
            <person name="Mondo S."/>
            <person name="Nolan M."/>
            <person name="Ohm R."/>
            <person name="Pangilinan J."/>
            <person name="Park H.-J."/>
            <person name="Ramirez L."/>
            <person name="Alfaro M."/>
            <person name="Sun H."/>
            <person name="Tritt A."/>
            <person name="Yoshinaga Y."/>
            <person name="Zwiers L.-H."/>
            <person name="Turgeon B."/>
            <person name="Goodwin S."/>
            <person name="Spatafora J."/>
            <person name="Crous P."/>
            <person name="Grigoriev I."/>
        </authorList>
    </citation>
    <scope>NUCLEOTIDE SEQUENCE</scope>
    <source>
        <strain evidence="2">CBS 123094</strain>
    </source>
</reference>
<sequence>MYPITVLINSTTTITTFEARDDVWSPIFGAIVLAPPALNVSTFSHGVTTVLSDACFSLPAGPYFLVVAGEFYSVYKAYRLYRDENFSFYYGLIDDQEGGFKVMSGIHPATDGAPTIAVPSRLYYAAPSPEKPLNGVRLGVKDLYDIKGLKTSMGNRAWFSLYPPANETAVSVQRLIDLGAIVVGKTRTSQFANGESPTIDWVDYHDPFNPRGDGYGDPSSSSAGAGSAEASYDWIDLNIGSDTGGSVRAPAGYSSLYGNRPSQGAISTTGVLPMSPEMDTLAFVARSAVQFSTWGKAWYSSNPLFKSYPSFPTQLIYPIDTPGINVTEYPSPGFFPSSVNASQPLFDAFIEKLEAILNTTKAEYDLYTEYKDTSGTGLYPPDHVGEVWTKLTAYEQARNVWNPFFAEYKAVHNGDAPFLDPVVLRNYEYGLNQTDEDYGRILAEKGVFEEWVRTQLLTSDFDSPTCSNAIFVNPIVTGGPTKKWVFGSDAPTGENVYLGWNRYGISQLAGVPEVVLPLGTMPRLVNGFVVPIDGSGLGRGGPSAGLGLGLGRTDYVLG</sequence>
<keyword evidence="3" id="KW-1185">Reference proteome</keyword>
<dbReference type="Gene3D" id="3.90.1300.10">
    <property type="entry name" value="Amidase signature (AS) domain"/>
    <property type="match status" value="1"/>
</dbReference>
<dbReference type="Proteomes" id="UP000799779">
    <property type="component" value="Unassembled WGS sequence"/>
</dbReference>
<evidence type="ECO:0000313" key="2">
    <source>
        <dbReference type="EMBL" id="KAF1994728.1"/>
    </source>
</evidence>
<protein>
    <submittedName>
        <fullName evidence="2">Amidase signature enzyme</fullName>
    </submittedName>
</protein>
<dbReference type="SUPFAM" id="SSF75304">
    <property type="entry name" value="Amidase signature (AS) enzymes"/>
    <property type="match status" value="1"/>
</dbReference>
<dbReference type="PANTHER" id="PTHR46310:SF7">
    <property type="entry name" value="AMIDASE 1"/>
    <property type="match status" value="1"/>
</dbReference>
<organism evidence="2 3">
    <name type="scientific">Amniculicola lignicola CBS 123094</name>
    <dbReference type="NCBI Taxonomy" id="1392246"/>
    <lineage>
        <taxon>Eukaryota</taxon>
        <taxon>Fungi</taxon>
        <taxon>Dikarya</taxon>
        <taxon>Ascomycota</taxon>
        <taxon>Pezizomycotina</taxon>
        <taxon>Dothideomycetes</taxon>
        <taxon>Pleosporomycetidae</taxon>
        <taxon>Pleosporales</taxon>
        <taxon>Amniculicolaceae</taxon>
        <taxon>Amniculicola</taxon>
    </lineage>
</organism>
<dbReference type="EMBL" id="ML977652">
    <property type="protein sequence ID" value="KAF1994728.1"/>
    <property type="molecule type" value="Genomic_DNA"/>
</dbReference>
<accession>A0A6A5W165</accession>
<proteinExistence type="predicted"/>
<evidence type="ECO:0000313" key="3">
    <source>
        <dbReference type="Proteomes" id="UP000799779"/>
    </source>
</evidence>
<feature type="domain" description="Amidase" evidence="1">
    <location>
        <begin position="123"/>
        <end position="288"/>
    </location>
</feature>
<dbReference type="InterPro" id="IPR036928">
    <property type="entry name" value="AS_sf"/>
</dbReference>
<gene>
    <name evidence="2" type="ORF">P154DRAFT_446994</name>
</gene>
<dbReference type="Pfam" id="PF01425">
    <property type="entry name" value="Amidase"/>
    <property type="match status" value="1"/>
</dbReference>
<name>A0A6A5W165_9PLEO</name>